<feature type="transmembrane region" description="Helical" evidence="7">
    <location>
        <begin position="143"/>
        <end position="170"/>
    </location>
</feature>
<dbReference type="AlphaFoldDB" id="A0A3N2PUI6"/>
<evidence type="ECO:0000256" key="5">
    <source>
        <dbReference type="ARBA" id="ARBA00022989"/>
    </source>
</evidence>
<evidence type="ECO:0000256" key="4">
    <source>
        <dbReference type="ARBA" id="ARBA00022970"/>
    </source>
</evidence>
<keyword evidence="3 7" id="KW-0812">Transmembrane</keyword>
<dbReference type="InterPro" id="IPR050524">
    <property type="entry name" value="APC_YAT"/>
</dbReference>
<keyword evidence="4" id="KW-0029">Amino-acid transport</keyword>
<evidence type="ECO:0000256" key="7">
    <source>
        <dbReference type="SAM" id="Phobius"/>
    </source>
</evidence>
<dbReference type="PROSITE" id="PS00218">
    <property type="entry name" value="AMINO_ACID_PERMEASE_1"/>
    <property type="match status" value="1"/>
</dbReference>
<evidence type="ECO:0000256" key="6">
    <source>
        <dbReference type="ARBA" id="ARBA00023136"/>
    </source>
</evidence>
<proteinExistence type="predicted"/>
<keyword evidence="6 7" id="KW-0472">Membrane</keyword>
<dbReference type="PANTHER" id="PTHR43341:SF4">
    <property type="entry name" value="ARGININE PERMEASE CAN1-RELATED"/>
    <property type="match status" value="1"/>
</dbReference>
<accession>A0A3N2PUI6</accession>
<dbReference type="PANTHER" id="PTHR43341">
    <property type="entry name" value="AMINO ACID PERMEASE"/>
    <property type="match status" value="1"/>
</dbReference>
<comment type="subcellular location">
    <subcellularLocation>
        <location evidence="1">Membrane</location>
        <topology evidence="1">Multi-pass membrane protein</topology>
    </subcellularLocation>
</comment>
<protein>
    <recommendedName>
        <fullName evidence="8">Amino acid permease/ SLC12A domain-containing protein</fullName>
    </recommendedName>
</protein>
<keyword evidence="10" id="KW-1185">Reference proteome</keyword>
<feature type="domain" description="Amino acid permease/ SLC12A" evidence="8">
    <location>
        <begin position="72"/>
        <end position="286"/>
    </location>
</feature>
<feature type="transmembrane region" description="Helical" evidence="7">
    <location>
        <begin position="182"/>
        <end position="203"/>
    </location>
</feature>
<evidence type="ECO:0000313" key="9">
    <source>
        <dbReference type="EMBL" id="ROT38188.1"/>
    </source>
</evidence>
<evidence type="ECO:0000256" key="1">
    <source>
        <dbReference type="ARBA" id="ARBA00004141"/>
    </source>
</evidence>
<evidence type="ECO:0000256" key="2">
    <source>
        <dbReference type="ARBA" id="ARBA00022448"/>
    </source>
</evidence>
<dbReference type="OrthoDB" id="4448636at2759"/>
<dbReference type="GeneID" id="39583514"/>
<evidence type="ECO:0000313" key="10">
    <source>
        <dbReference type="Proteomes" id="UP000272025"/>
    </source>
</evidence>
<feature type="transmembrane region" description="Helical" evidence="7">
    <location>
        <begin position="215"/>
        <end position="235"/>
    </location>
</feature>
<gene>
    <name evidence="9" type="ORF">SODALDRAFT_379393</name>
</gene>
<feature type="transmembrane region" description="Helical" evidence="7">
    <location>
        <begin position="383"/>
        <end position="407"/>
    </location>
</feature>
<sequence length="419" mass="43250">MATARPLGPAPLSVSTTTQAFKSLHLFISLVESSIARLVSFSVREKMTPPGVFGVISSSPAAILTKSHQVRGSTIGTGLFLGTSSALVQAGPLGLLFSFSLISIGLYSVTNSLAELLAHLPSSSSPSPRPAWFYTSHLAHPSLGFAVAWTTWLVHAATLALELVAIAPLLQHWEPVLWPNGSLVAAAAFWLFSTTLILLPNCWSTFALNLSAAPLKLFVALLWLSIAFCISAGVGQEAGPGFQYWSDPGGLVEHIAPKTVDRSVGVGSVLAIAAFSLQGGIMSLTLATVFSISLLVPSDDPDIAAYASTFVVAVRRTGIPFLPELVNALLVISVMASANAHLASGSRILTSLAGEGYALPLGSGRTNGADGAQRFSAAATSAVGFFVLVTTLVCNAGVVLSSLLLGAGGSVAIRSIKSD</sequence>
<dbReference type="GO" id="GO:0015171">
    <property type="term" value="F:amino acid transmembrane transporter activity"/>
    <property type="evidence" value="ECO:0007669"/>
    <property type="project" value="TreeGrafter"/>
</dbReference>
<dbReference type="InterPro" id="IPR004841">
    <property type="entry name" value="AA-permease/SLC12A_dom"/>
</dbReference>
<dbReference type="EMBL" id="ML119056">
    <property type="protein sequence ID" value="ROT38188.1"/>
    <property type="molecule type" value="Genomic_DNA"/>
</dbReference>
<feature type="transmembrane region" description="Helical" evidence="7">
    <location>
        <begin position="269"/>
        <end position="296"/>
    </location>
</feature>
<feature type="domain" description="Amino acid permease/ SLC12A" evidence="8">
    <location>
        <begin position="288"/>
        <end position="403"/>
    </location>
</feature>
<dbReference type="RefSeq" id="XP_028465994.1">
    <property type="nucleotide sequence ID" value="XM_028615037.1"/>
</dbReference>
<keyword evidence="2" id="KW-0813">Transport</keyword>
<dbReference type="InterPro" id="IPR004840">
    <property type="entry name" value="Amino_acid_permease_CS"/>
</dbReference>
<evidence type="ECO:0000256" key="3">
    <source>
        <dbReference type="ARBA" id="ARBA00022692"/>
    </source>
</evidence>
<dbReference type="Gene3D" id="1.20.1740.10">
    <property type="entry name" value="Amino acid/polyamine transporter I"/>
    <property type="match status" value="1"/>
</dbReference>
<evidence type="ECO:0000259" key="8">
    <source>
        <dbReference type="Pfam" id="PF00324"/>
    </source>
</evidence>
<dbReference type="GO" id="GO:0016020">
    <property type="term" value="C:membrane"/>
    <property type="evidence" value="ECO:0007669"/>
    <property type="project" value="UniProtKB-SubCell"/>
</dbReference>
<dbReference type="STRING" id="1314773.A0A3N2PUI6"/>
<keyword evidence="5 7" id="KW-1133">Transmembrane helix</keyword>
<dbReference type="Pfam" id="PF00324">
    <property type="entry name" value="AA_permease"/>
    <property type="match status" value="2"/>
</dbReference>
<reference evidence="9 10" key="1">
    <citation type="journal article" date="2018" name="Mol. Ecol.">
        <title>The obligate alkalophilic soda-lake fungus Sodiomyces alkalinus has shifted to a protein diet.</title>
        <authorList>
            <person name="Grum-Grzhimaylo A.A."/>
            <person name="Falkoski D.L."/>
            <person name="van den Heuvel J."/>
            <person name="Valero-Jimenez C.A."/>
            <person name="Min B."/>
            <person name="Choi I.G."/>
            <person name="Lipzen A."/>
            <person name="Daum C.G."/>
            <person name="Aanen D.K."/>
            <person name="Tsang A."/>
            <person name="Henrissat B."/>
            <person name="Bilanenko E.N."/>
            <person name="de Vries R.P."/>
            <person name="van Kan J.A.L."/>
            <person name="Grigoriev I.V."/>
            <person name="Debets A.J.M."/>
        </authorList>
    </citation>
    <scope>NUCLEOTIDE SEQUENCE [LARGE SCALE GENOMIC DNA]</scope>
    <source>
        <strain evidence="9 10">F11</strain>
    </source>
</reference>
<organism evidence="9 10">
    <name type="scientific">Sodiomyces alkalinus (strain CBS 110278 / VKM F-3762 / F11)</name>
    <name type="common">Alkaliphilic filamentous fungus</name>
    <dbReference type="NCBI Taxonomy" id="1314773"/>
    <lineage>
        <taxon>Eukaryota</taxon>
        <taxon>Fungi</taxon>
        <taxon>Dikarya</taxon>
        <taxon>Ascomycota</taxon>
        <taxon>Pezizomycotina</taxon>
        <taxon>Sordariomycetes</taxon>
        <taxon>Hypocreomycetidae</taxon>
        <taxon>Glomerellales</taxon>
        <taxon>Plectosphaerellaceae</taxon>
        <taxon>Sodiomyces</taxon>
    </lineage>
</organism>
<dbReference type="Proteomes" id="UP000272025">
    <property type="component" value="Unassembled WGS sequence"/>
</dbReference>
<feature type="transmembrane region" description="Helical" evidence="7">
    <location>
        <begin position="86"/>
        <end position="109"/>
    </location>
</feature>
<name>A0A3N2PUI6_SODAK</name>